<protein>
    <submittedName>
        <fullName evidence="1">Uncharacterized protein</fullName>
    </submittedName>
</protein>
<organism evidence="1 2">
    <name type="scientific">Candidatus Symbiobacter mobilis CR</name>
    <dbReference type="NCBI Taxonomy" id="946483"/>
    <lineage>
        <taxon>Bacteria</taxon>
        <taxon>Pseudomonadati</taxon>
        <taxon>Pseudomonadota</taxon>
        <taxon>Betaproteobacteria</taxon>
        <taxon>Burkholderiales</taxon>
        <taxon>Comamonadaceae</taxon>
    </lineage>
</organism>
<dbReference type="Proteomes" id="UP000017184">
    <property type="component" value="Chromosome"/>
</dbReference>
<name>U5N892_9BURK</name>
<accession>U5N892</accession>
<evidence type="ECO:0000313" key="2">
    <source>
        <dbReference type="Proteomes" id="UP000017184"/>
    </source>
</evidence>
<dbReference type="EMBL" id="CP004885">
    <property type="protein sequence ID" value="AGX87781.1"/>
    <property type="molecule type" value="Genomic_DNA"/>
</dbReference>
<dbReference type="HOGENOM" id="CLU_2877477_0_0_4"/>
<gene>
    <name evidence="1" type="ORF">Cenrod_1696</name>
</gene>
<keyword evidence="2" id="KW-1185">Reference proteome</keyword>
<sequence>MYRIAHRHDAQRSKQRYGREKCKEYELEIHEIPTVPLNRLSELFLCSVCVNRLRCGCLLTFSY</sequence>
<dbReference type="KEGG" id="cbx:Cenrod_1696"/>
<reference evidence="1 2" key="1">
    <citation type="journal article" date="2013" name="Genome Biol.">
        <title>Genomic analysis reveals key aspects of prokaryotic symbiosis in the phototrophic consortium "Chlorochromatium aggregatum".</title>
        <authorList>
            <person name="Liu Z."/>
            <person name="Muller J."/>
            <person name="Li T."/>
            <person name="Alvey R.M."/>
            <person name="Vogl K."/>
            <person name="Frigaard N.U."/>
            <person name="Rockwell N.C."/>
            <person name="Boyd E.S."/>
            <person name="Tomsho L.P."/>
            <person name="Schuster S.C."/>
            <person name="Henke P."/>
            <person name="Rohde M."/>
            <person name="Overmann J."/>
            <person name="Bryant D.A."/>
        </authorList>
    </citation>
    <scope>NUCLEOTIDE SEQUENCE [LARGE SCALE GENOMIC DNA]</scope>
    <source>
        <strain evidence="1">CR</strain>
    </source>
</reference>
<dbReference type="AlphaFoldDB" id="U5N892"/>
<proteinExistence type="predicted"/>
<evidence type="ECO:0000313" key="1">
    <source>
        <dbReference type="EMBL" id="AGX87781.1"/>
    </source>
</evidence>